<gene>
    <name evidence="1" type="ORF">BO80DRAFT_63103</name>
</gene>
<dbReference type="GeneID" id="37229522"/>
<sequence length="149" mass="17131">MPELPTADMGLWMVNTQSTPARSTRMGPWGGRRYPGSFWVDGSSTRIWSIIAMRIIILSILGHGKRRCRHDALMRPNERVHGTCRLFLARLFIEYARNLIGDLRTKMNLSLGSRDWIMCRGNIYRGSGSEPKRQSSHEWGFVLGYGRYV</sequence>
<accession>A0A395H4S5</accession>
<reference evidence="1 2" key="1">
    <citation type="submission" date="2018-02" db="EMBL/GenBank/DDBJ databases">
        <title>The genomes of Aspergillus section Nigri reveals drivers in fungal speciation.</title>
        <authorList>
            <consortium name="DOE Joint Genome Institute"/>
            <person name="Vesth T.C."/>
            <person name="Nybo J."/>
            <person name="Theobald S."/>
            <person name="Brandl J."/>
            <person name="Frisvad J.C."/>
            <person name="Nielsen K.F."/>
            <person name="Lyhne E.K."/>
            <person name="Kogle M.E."/>
            <person name="Kuo A."/>
            <person name="Riley R."/>
            <person name="Clum A."/>
            <person name="Nolan M."/>
            <person name="Lipzen A."/>
            <person name="Salamov A."/>
            <person name="Henrissat B."/>
            <person name="Wiebenga A."/>
            <person name="De vries R.P."/>
            <person name="Grigoriev I.V."/>
            <person name="Mortensen U.H."/>
            <person name="Andersen M.R."/>
            <person name="Baker S.E."/>
        </authorList>
    </citation>
    <scope>NUCLEOTIDE SEQUENCE [LARGE SCALE GENOMIC DNA]</scope>
    <source>
        <strain evidence="1 2">CBS 121593</strain>
    </source>
</reference>
<dbReference type="Proteomes" id="UP000249402">
    <property type="component" value="Unassembled WGS sequence"/>
</dbReference>
<dbReference type="VEuPathDB" id="FungiDB:BO80DRAFT_63103"/>
<organism evidence="1 2">
    <name type="scientific">Aspergillus ibericus CBS 121593</name>
    <dbReference type="NCBI Taxonomy" id="1448316"/>
    <lineage>
        <taxon>Eukaryota</taxon>
        <taxon>Fungi</taxon>
        <taxon>Dikarya</taxon>
        <taxon>Ascomycota</taxon>
        <taxon>Pezizomycotina</taxon>
        <taxon>Eurotiomycetes</taxon>
        <taxon>Eurotiomycetidae</taxon>
        <taxon>Eurotiales</taxon>
        <taxon>Aspergillaceae</taxon>
        <taxon>Aspergillus</taxon>
        <taxon>Aspergillus subgen. Circumdati</taxon>
    </lineage>
</organism>
<evidence type="ECO:0000313" key="2">
    <source>
        <dbReference type="Proteomes" id="UP000249402"/>
    </source>
</evidence>
<name>A0A395H4S5_9EURO</name>
<protein>
    <submittedName>
        <fullName evidence="1">Uncharacterized protein</fullName>
    </submittedName>
</protein>
<dbReference type="RefSeq" id="XP_025575551.1">
    <property type="nucleotide sequence ID" value="XM_025724657.1"/>
</dbReference>
<evidence type="ECO:0000313" key="1">
    <source>
        <dbReference type="EMBL" id="RAL01224.1"/>
    </source>
</evidence>
<dbReference type="AlphaFoldDB" id="A0A395H4S5"/>
<proteinExistence type="predicted"/>
<keyword evidence="2" id="KW-1185">Reference proteome</keyword>
<dbReference type="EMBL" id="KZ824436">
    <property type="protein sequence ID" value="RAL01224.1"/>
    <property type="molecule type" value="Genomic_DNA"/>
</dbReference>